<evidence type="ECO:0000256" key="1">
    <source>
        <dbReference type="ARBA" id="ARBA00011738"/>
    </source>
</evidence>
<reference evidence="9 10" key="1">
    <citation type="submission" date="2024-01" db="EMBL/GenBank/DDBJ databases">
        <title>Genome insights into Plantactinospora sonchi sp. nov.</title>
        <authorList>
            <person name="Wang L."/>
        </authorList>
    </citation>
    <scope>NUCLEOTIDE SEQUENCE [LARGE SCALE GENOMIC DNA]</scope>
    <source>
        <strain evidence="9 10">NEAU-QY2</strain>
    </source>
</reference>
<dbReference type="SUPFAM" id="SSF51445">
    <property type="entry name" value="(Trans)glycosidases"/>
    <property type="match status" value="1"/>
</dbReference>
<evidence type="ECO:0000256" key="5">
    <source>
        <dbReference type="ARBA" id="ARBA00048735"/>
    </source>
</evidence>
<comment type="function">
    <text evidence="6">Maltosyltransferase that uses maltose 1-phosphate (M1P) as the sugar donor to elongate linear or branched alpha-(1-&gt;4)-glucans. Is involved in a branched alpha-glucan biosynthetic pathway from trehalose, together with TreS, Mak and GlgB.</text>
</comment>
<dbReference type="InterPro" id="IPR026585">
    <property type="entry name" value="GlgE"/>
</dbReference>
<dbReference type="InterPro" id="IPR013783">
    <property type="entry name" value="Ig-like_fold"/>
</dbReference>
<protein>
    <recommendedName>
        <fullName evidence="6">Alpha-1,4-glucan:maltose-1-phosphate maltosyltransferase</fullName>
        <shortName evidence="6">GMPMT</shortName>
        <ecNumber evidence="6">2.4.99.16</ecNumber>
    </recommendedName>
    <alternativeName>
        <fullName evidence="6">(1-&gt;4)-alpha-D-glucan:maltose-1-phosphate alpha-D-maltosyltransferase</fullName>
    </alternativeName>
</protein>
<feature type="active site" description="Nucleophile" evidence="6">
    <location>
        <position position="382"/>
    </location>
</feature>
<dbReference type="RefSeq" id="WP_331214136.1">
    <property type="nucleotide sequence ID" value="NZ_JAZGQK010000007.1"/>
</dbReference>
<feature type="binding site" evidence="6">
    <location>
        <position position="252"/>
    </location>
    <ligand>
        <name>alpha-maltose 1-phosphate</name>
        <dbReference type="ChEBI" id="CHEBI:63576"/>
    </ligand>
</feature>
<dbReference type="SMART" id="SM00642">
    <property type="entry name" value="Aamy"/>
    <property type="match status" value="1"/>
</dbReference>
<sequence>MTGRIPIEDVTPSVACGRYPAKAVVGELVPVGATAYREGHAAMGCQVAWWGPDGEPRPVVRMSPAPDDRWYAAIRPDEVGEWRFTVQAFEDPYLTWRDAVVKKVDAGQGPTELANELAEGADLLVVAATGMPTEAQRRVRVAVTALRDEELELAERVSPALDLAELLWAYPVRALLTDGPERTLWVDRQRALFSAWYEFFPRSEGAVLDTDGRPVKHGTFASATARLPGVAAMGFDVLYLPPIHPIGRVNRKGRNNTLTAGPDDVGSPWAIGAVEGGHDVIHSELGTLAEFRKFVVAAREHGLEVAMDLALQCAPDHPWVTEHPEWFTTRADGSIAYAENPPKKYQDIYPLNFDNDPDGIRAEILRVVLHWVDQGIRIFRVDNPHTKPFDFWHWLIWQVKRHDPDVLFLAEAFTRPAVMHGLGKIGFTQSYTYFAWRTSPAELRDYCAELLAGIDHMRPNFWPNTPDILPEHLQHGGPAMFKIRAVLAALLSPSWGMYAGFELFEHVARPGAEEYVDNEKFELKPRDWAAAEAEGRSLAPFITRLNEVRRANPALHWLRNLRFHEIDNPALLCWSKRDERTGNTVLVVCSVDPGQVQWGNTVLDMPALGFDWHERFTVHDELTGANYDWGQRNAVRLDPYLQPAHVFTVHRHGAPPPSPAGVWDADPTPGSEGVGWTS</sequence>
<dbReference type="Pfam" id="PF21702">
    <property type="entry name" value="GLGE_C"/>
    <property type="match status" value="1"/>
</dbReference>
<evidence type="ECO:0000256" key="6">
    <source>
        <dbReference type="HAMAP-Rule" id="MF_02124"/>
    </source>
</evidence>
<feature type="binding site" evidence="6">
    <location>
        <begin position="520"/>
        <end position="521"/>
    </location>
    <ligand>
        <name>alpha-maltose 1-phosphate</name>
        <dbReference type="ChEBI" id="CHEBI:63576"/>
    </ligand>
</feature>
<evidence type="ECO:0000256" key="3">
    <source>
        <dbReference type="ARBA" id="ARBA00022679"/>
    </source>
</evidence>
<dbReference type="InterPro" id="IPR006047">
    <property type="entry name" value="GH13_cat_dom"/>
</dbReference>
<dbReference type="Proteomes" id="UP001332243">
    <property type="component" value="Unassembled WGS sequence"/>
</dbReference>
<organism evidence="9 10">
    <name type="scientific">Plantactinospora sonchi</name>
    <dbReference type="NCBI Taxonomy" id="1544735"/>
    <lineage>
        <taxon>Bacteria</taxon>
        <taxon>Bacillati</taxon>
        <taxon>Actinomycetota</taxon>
        <taxon>Actinomycetes</taxon>
        <taxon>Micromonosporales</taxon>
        <taxon>Micromonosporaceae</taxon>
        <taxon>Plantactinospora</taxon>
    </lineage>
</organism>
<dbReference type="Gene3D" id="2.60.40.1180">
    <property type="entry name" value="Golgi alpha-mannosidase II"/>
    <property type="match status" value="1"/>
</dbReference>
<feature type="domain" description="Glycosyl hydrolase family 13 catalytic" evidence="8">
    <location>
        <begin position="194"/>
        <end position="542"/>
    </location>
</feature>
<evidence type="ECO:0000313" key="9">
    <source>
        <dbReference type="EMBL" id="MEE6259025.1"/>
    </source>
</evidence>
<dbReference type="HAMAP" id="MF_02124">
    <property type="entry name" value="GlgE"/>
    <property type="match status" value="1"/>
</dbReference>
<dbReference type="Pfam" id="PF11896">
    <property type="entry name" value="GlgE_dom_N_S"/>
    <property type="match status" value="1"/>
</dbReference>
<evidence type="ECO:0000256" key="2">
    <source>
        <dbReference type="ARBA" id="ARBA00022676"/>
    </source>
</evidence>
<dbReference type="CDD" id="cd11344">
    <property type="entry name" value="AmyAc_GlgE_like"/>
    <property type="match status" value="1"/>
</dbReference>
<feature type="binding site" evidence="6">
    <location>
        <position position="383"/>
    </location>
    <ligand>
        <name>alpha-maltose 1-phosphate</name>
        <dbReference type="ChEBI" id="CHEBI:63576"/>
    </ligand>
</feature>
<dbReference type="Gene3D" id="1.20.58.80">
    <property type="entry name" value="Phosphotransferase system, lactose/cellobiose-type IIA subunit"/>
    <property type="match status" value="1"/>
</dbReference>
<dbReference type="EC" id="2.4.99.16" evidence="6"/>
<keyword evidence="3 6" id="KW-0808">Transferase</keyword>
<dbReference type="PANTHER" id="PTHR47786:SF2">
    <property type="entry name" value="GLYCOSYL HYDROLASE FAMILY 13 CATALYTIC DOMAIN-CONTAINING PROTEIN"/>
    <property type="match status" value="1"/>
</dbReference>
<evidence type="ECO:0000256" key="7">
    <source>
        <dbReference type="SAM" id="MobiDB-lite"/>
    </source>
</evidence>
<proteinExistence type="inferred from homology"/>
<feature type="site" description="Transition state stabilizer" evidence="6">
    <location>
        <position position="467"/>
    </location>
</feature>
<comment type="catalytic activity">
    <reaction evidence="5 6">
        <text>alpha-maltose 1-phosphate + [(1-&gt;4)-alpha-D-glucosyl](n) = [(1-&gt;4)-alpha-D-glucosyl](n+2) + phosphate</text>
        <dbReference type="Rhea" id="RHEA:42692"/>
        <dbReference type="Rhea" id="RHEA-COMP:9584"/>
        <dbReference type="Rhea" id="RHEA-COMP:10183"/>
        <dbReference type="ChEBI" id="CHEBI:15444"/>
        <dbReference type="ChEBI" id="CHEBI:43474"/>
        <dbReference type="ChEBI" id="CHEBI:63576"/>
        <dbReference type="EC" id="2.4.99.16"/>
    </reaction>
</comment>
<dbReference type="EMBL" id="JAZGQK010000007">
    <property type="protein sequence ID" value="MEE6259025.1"/>
    <property type="molecule type" value="Genomic_DNA"/>
</dbReference>
<dbReference type="Gene3D" id="3.20.20.80">
    <property type="entry name" value="Glycosidases"/>
    <property type="match status" value="1"/>
</dbReference>
<keyword evidence="10" id="KW-1185">Reference proteome</keyword>
<evidence type="ECO:0000259" key="8">
    <source>
        <dbReference type="SMART" id="SM00642"/>
    </source>
</evidence>
<evidence type="ECO:0000256" key="4">
    <source>
        <dbReference type="ARBA" id="ARBA00023277"/>
    </source>
</evidence>
<comment type="similarity">
    <text evidence="6">Belongs to the glycosyl hydrolase 13 family. GlgE subfamily.</text>
</comment>
<dbReference type="PANTHER" id="PTHR47786">
    <property type="entry name" value="ALPHA-1,4-GLUCAN:MALTOSE-1-PHOSPHATE MALTOSYLTRANSFERASE"/>
    <property type="match status" value="1"/>
</dbReference>
<comment type="subunit">
    <text evidence="1 6">Homodimer.</text>
</comment>
<name>A0ABU7RRG5_9ACTN</name>
<gene>
    <name evidence="6" type="primary">glgE</name>
    <name evidence="9" type="ORF">V1633_11055</name>
</gene>
<dbReference type="InterPro" id="IPR049171">
    <property type="entry name" value="GLGE_C"/>
</dbReference>
<comment type="caution">
    <text evidence="9">The sequence shown here is derived from an EMBL/GenBank/DDBJ whole genome shotgun (WGS) entry which is preliminary data.</text>
</comment>
<feature type="region of interest" description="Disordered" evidence="7">
    <location>
        <begin position="651"/>
        <end position="678"/>
    </location>
</feature>
<dbReference type="InterPro" id="IPR013780">
    <property type="entry name" value="Glyco_hydro_b"/>
</dbReference>
<keyword evidence="2 6" id="KW-0328">Glycosyltransferase</keyword>
<keyword evidence="4 6" id="KW-0119">Carbohydrate metabolism</keyword>
<accession>A0ABU7RRG5</accession>
<feature type="active site" description="Proton donor" evidence="6">
    <location>
        <position position="411"/>
    </location>
</feature>
<evidence type="ECO:0000313" key="10">
    <source>
        <dbReference type="Proteomes" id="UP001332243"/>
    </source>
</evidence>
<dbReference type="InterPro" id="IPR021828">
    <property type="entry name" value="GlgE_dom_N/S"/>
</dbReference>
<feature type="binding site" evidence="6">
    <location>
        <position position="347"/>
    </location>
    <ligand>
        <name>alpha-maltose 1-phosphate</name>
        <dbReference type="ChEBI" id="CHEBI:63576"/>
    </ligand>
</feature>
<dbReference type="Gene3D" id="2.60.40.10">
    <property type="entry name" value="Immunoglobulins"/>
    <property type="match status" value="1"/>
</dbReference>
<dbReference type="InterPro" id="IPR017853">
    <property type="entry name" value="GH"/>
</dbReference>
<feature type="binding site" evidence="6">
    <location>
        <position position="312"/>
    </location>
    <ligand>
        <name>alpha-maltose 1-phosphate</name>
        <dbReference type="ChEBI" id="CHEBI:63576"/>
    </ligand>
</feature>